<evidence type="ECO:0000313" key="3">
    <source>
        <dbReference type="Proteomes" id="UP000600588"/>
    </source>
</evidence>
<dbReference type="AlphaFoldDB" id="A0A8J6U8D6"/>
<dbReference type="Proteomes" id="UP000600588">
    <property type="component" value="Unassembled WGS sequence"/>
</dbReference>
<dbReference type="Pfam" id="PF04230">
    <property type="entry name" value="PS_pyruv_trans"/>
    <property type="match status" value="1"/>
</dbReference>
<keyword evidence="3" id="KW-1185">Reference proteome</keyword>
<comment type="caution">
    <text evidence="2">The sequence shown here is derived from an EMBL/GenBank/DDBJ whole genome shotgun (WGS) entry which is preliminary data.</text>
</comment>
<dbReference type="PANTHER" id="PTHR36836:SF1">
    <property type="entry name" value="COLANIC ACID BIOSYNTHESIS PROTEIN WCAK"/>
    <property type="match status" value="1"/>
</dbReference>
<keyword evidence="2" id="KW-0808">Transferase</keyword>
<reference evidence="2 3" key="1">
    <citation type="submission" date="2020-09" db="EMBL/GenBank/DDBJ databases">
        <title>TT11 complete genome.</title>
        <authorList>
            <person name="Wu Z."/>
        </authorList>
    </citation>
    <scope>NUCLEOTIDE SEQUENCE [LARGE SCALE GENOMIC DNA]</scope>
    <source>
        <strain evidence="2 3">TT11</strain>
    </source>
</reference>
<protein>
    <submittedName>
        <fullName evidence="2">Polysaccharide pyruvyl transferase family protein</fullName>
    </submittedName>
</protein>
<organism evidence="2 3">
    <name type="scientific">Aestuariibaculum sediminum</name>
    <dbReference type="NCBI Taxonomy" id="2770637"/>
    <lineage>
        <taxon>Bacteria</taxon>
        <taxon>Pseudomonadati</taxon>
        <taxon>Bacteroidota</taxon>
        <taxon>Flavobacteriia</taxon>
        <taxon>Flavobacteriales</taxon>
        <taxon>Flavobacteriaceae</taxon>
    </lineage>
</organism>
<proteinExistence type="predicted"/>
<name>A0A8J6U8D6_9FLAO</name>
<sequence>MKVILVNDTRIEENPGCHATVDSLVGFLKTNLPKSKIESLPLGFGYDVLKNKKNLYITTSKNKFYKQALNKIFNVKFTRQVNFKVWMQLVENEVSELLKPFLKESDLVIINMEGTIHHNNIGSLALLSIAHASKLLNKPVAMVNGSYQEMDKKVSKKVLNIIDFLSFREVLSYEYVKKMKIKNKINLIYDFAFKADIFQHTDFILRKKEGIKYCLYTCGVLGVYPNQANGIDIFKIFSHIREIYELGYIPLFLQIEPKERIIVDQLNIKGIEVIRLNQYNYSNLGSVIKNFDLLITGRYHVGIFGLMSNVKTMFLPSNTHKIEGLLKMLEIHDSFIGSLKLKDLSIEELEQELILNNDDINYFEKFLRNLNENKNHIKGLY</sequence>
<evidence type="ECO:0000259" key="1">
    <source>
        <dbReference type="Pfam" id="PF04230"/>
    </source>
</evidence>
<dbReference type="RefSeq" id="WP_188230873.1">
    <property type="nucleotide sequence ID" value="NZ_JACVXB010000006.1"/>
</dbReference>
<gene>
    <name evidence="2" type="ORF">ICJ83_13180</name>
</gene>
<dbReference type="EMBL" id="JACVXB010000006">
    <property type="protein sequence ID" value="MBD0833085.1"/>
    <property type="molecule type" value="Genomic_DNA"/>
</dbReference>
<dbReference type="PANTHER" id="PTHR36836">
    <property type="entry name" value="COLANIC ACID BIOSYNTHESIS PROTEIN WCAK"/>
    <property type="match status" value="1"/>
</dbReference>
<accession>A0A8J6U8D6</accession>
<dbReference type="InterPro" id="IPR007345">
    <property type="entry name" value="Polysacch_pyruvyl_Trfase"/>
</dbReference>
<evidence type="ECO:0000313" key="2">
    <source>
        <dbReference type="EMBL" id="MBD0833085.1"/>
    </source>
</evidence>
<dbReference type="GO" id="GO:0016740">
    <property type="term" value="F:transferase activity"/>
    <property type="evidence" value="ECO:0007669"/>
    <property type="project" value="UniProtKB-KW"/>
</dbReference>
<feature type="domain" description="Polysaccharide pyruvyl transferase" evidence="1">
    <location>
        <begin position="14"/>
        <end position="316"/>
    </location>
</feature>